<name>A0AAV4VSX0_9ARAC</name>
<accession>A0AAV4VSX0</accession>
<reference evidence="1 2" key="1">
    <citation type="submission" date="2021-06" db="EMBL/GenBank/DDBJ databases">
        <title>Caerostris darwini draft genome.</title>
        <authorList>
            <person name="Kono N."/>
            <person name="Arakawa K."/>
        </authorList>
    </citation>
    <scope>NUCLEOTIDE SEQUENCE [LARGE SCALE GENOMIC DNA]</scope>
</reference>
<gene>
    <name evidence="1" type="ORF">CDAR_277281</name>
</gene>
<proteinExistence type="predicted"/>
<keyword evidence="2" id="KW-1185">Reference proteome</keyword>
<dbReference type="Proteomes" id="UP001054837">
    <property type="component" value="Unassembled WGS sequence"/>
</dbReference>
<organism evidence="1 2">
    <name type="scientific">Caerostris darwini</name>
    <dbReference type="NCBI Taxonomy" id="1538125"/>
    <lineage>
        <taxon>Eukaryota</taxon>
        <taxon>Metazoa</taxon>
        <taxon>Ecdysozoa</taxon>
        <taxon>Arthropoda</taxon>
        <taxon>Chelicerata</taxon>
        <taxon>Arachnida</taxon>
        <taxon>Araneae</taxon>
        <taxon>Araneomorphae</taxon>
        <taxon>Entelegynae</taxon>
        <taxon>Araneoidea</taxon>
        <taxon>Araneidae</taxon>
        <taxon>Caerostris</taxon>
    </lineage>
</organism>
<comment type="caution">
    <text evidence="1">The sequence shown here is derived from an EMBL/GenBank/DDBJ whole genome shotgun (WGS) entry which is preliminary data.</text>
</comment>
<protein>
    <submittedName>
        <fullName evidence="1">Uncharacterized protein</fullName>
    </submittedName>
</protein>
<sequence>MWVKGVPPRKIPACTRSVDLPAADSRSLPTDVDKFTHLKFSTDNTVGFSTEIKNAALHFPANMEHEAAQ</sequence>
<evidence type="ECO:0000313" key="1">
    <source>
        <dbReference type="EMBL" id="GIY72901.1"/>
    </source>
</evidence>
<dbReference type="EMBL" id="BPLQ01013532">
    <property type="protein sequence ID" value="GIY72901.1"/>
    <property type="molecule type" value="Genomic_DNA"/>
</dbReference>
<evidence type="ECO:0000313" key="2">
    <source>
        <dbReference type="Proteomes" id="UP001054837"/>
    </source>
</evidence>
<dbReference type="AlphaFoldDB" id="A0AAV4VSX0"/>